<dbReference type="AlphaFoldDB" id="A0A8S1Q5P6"/>
<evidence type="ECO:0000313" key="1">
    <source>
        <dbReference type="EMBL" id="CAD8110474.1"/>
    </source>
</evidence>
<proteinExistence type="predicted"/>
<dbReference type="GO" id="GO:0045892">
    <property type="term" value="P:negative regulation of DNA-templated transcription"/>
    <property type="evidence" value="ECO:0007669"/>
    <property type="project" value="InterPro"/>
</dbReference>
<sequence length="269" mass="31833">MFFFLNIYLEKFKRDKELLECFKEVSSQIKSLNLFFEGLNVKINLNKESFVKITIYDDNQLDQAQKPHNQNDFMINLYCEAKDLYKKKKKIEAYEKFSEVLRINPSFVEARIYRGNLSLDVNNLSYAQFDFEEVLKQDKQNLKALKGITIALKMQCNYELGLKYALKILKHEPNSSQGNFNAADCLKFLGQYNDNILNYINQAIDQEKRRSDQKLQVYYRNKGEILFGLGREVEAREFVQKALLINQNYELALKTQKRFDEFTQNRVPT</sequence>
<keyword evidence="2" id="KW-1185">Reference proteome</keyword>
<name>A0A8S1Q5P6_9CILI</name>
<comment type="caution">
    <text evidence="1">The sequence shown here is derived from an EMBL/GenBank/DDBJ whole genome shotgun (WGS) entry which is preliminary data.</text>
</comment>
<dbReference type="InterPro" id="IPR044650">
    <property type="entry name" value="SRFR1-like"/>
</dbReference>
<dbReference type="InterPro" id="IPR019734">
    <property type="entry name" value="TPR_rpt"/>
</dbReference>
<evidence type="ECO:0008006" key="3">
    <source>
        <dbReference type="Google" id="ProtNLM"/>
    </source>
</evidence>
<dbReference type="OrthoDB" id="1726119at2759"/>
<reference evidence="1" key="1">
    <citation type="submission" date="2021-01" db="EMBL/GenBank/DDBJ databases">
        <authorList>
            <consortium name="Genoscope - CEA"/>
            <person name="William W."/>
        </authorList>
    </citation>
    <scope>NUCLEOTIDE SEQUENCE</scope>
</reference>
<dbReference type="SMART" id="SM00028">
    <property type="entry name" value="TPR"/>
    <property type="match status" value="4"/>
</dbReference>
<dbReference type="PANTHER" id="PTHR44749:SF1">
    <property type="entry name" value="TETRATRICOPEPTIDE-LIKE HELICAL DOMAIN-CONTAINING PROTEIN"/>
    <property type="match status" value="1"/>
</dbReference>
<organism evidence="1 2">
    <name type="scientific">Paramecium sonneborni</name>
    <dbReference type="NCBI Taxonomy" id="65129"/>
    <lineage>
        <taxon>Eukaryota</taxon>
        <taxon>Sar</taxon>
        <taxon>Alveolata</taxon>
        <taxon>Ciliophora</taxon>
        <taxon>Intramacronucleata</taxon>
        <taxon>Oligohymenophorea</taxon>
        <taxon>Peniculida</taxon>
        <taxon>Parameciidae</taxon>
        <taxon>Paramecium</taxon>
    </lineage>
</organism>
<protein>
    <recommendedName>
        <fullName evidence="3">Tetratricopeptide repeat protein</fullName>
    </recommendedName>
</protein>
<dbReference type="EMBL" id="CAJJDN010000096">
    <property type="protein sequence ID" value="CAD8110474.1"/>
    <property type="molecule type" value="Genomic_DNA"/>
</dbReference>
<dbReference type="Proteomes" id="UP000692954">
    <property type="component" value="Unassembled WGS sequence"/>
</dbReference>
<gene>
    <name evidence="1" type="ORF">PSON_ATCC_30995.1.T0960005</name>
</gene>
<accession>A0A8S1Q5P6</accession>
<evidence type="ECO:0000313" key="2">
    <source>
        <dbReference type="Proteomes" id="UP000692954"/>
    </source>
</evidence>
<dbReference type="PANTHER" id="PTHR44749">
    <property type="entry name" value="SUPPRESSOR OF RPS4-RLD 1"/>
    <property type="match status" value="1"/>
</dbReference>